<reference evidence="1" key="1">
    <citation type="submission" date="2014-09" db="EMBL/GenBank/DDBJ databases">
        <authorList>
            <person name="Magalhaes I.L.F."/>
            <person name="Oliveira U."/>
            <person name="Santos F.R."/>
            <person name="Vidigal T.H.D.A."/>
            <person name="Brescovit A.D."/>
            <person name="Santos A.J."/>
        </authorList>
    </citation>
    <scope>NUCLEOTIDE SEQUENCE</scope>
    <source>
        <tissue evidence="1">Shoot tissue taken approximately 20 cm above the soil surface</tissue>
    </source>
</reference>
<accession>A0A0A9BJX3</accession>
<sequence length="34" mass="3905">MSMNRRSGDRRSSQLQNSCWISTHGNSREVYFGG</sequence>
<reference evidence="1" key="2">
    <citation type="journal article" date="2015" name="Data Brief">
        <title>Shoot transcriptome of the giant reed, Arundo donax.</title>
        <authorList>
            <person name="Barrero R.A."/>
            <person name="Guerrero F.D."/>
            <person name="Moolhuijzen P."/>
            <person name="Goolsby J.A."/>
            <person name="Tidwell J."/>
            <person name="Bellgard S.E."/>
            <person name="Bellgard M.I."/>
        </authorList>
    </citation>
    <scope>NUCLEOTIDE SEQUENCE</scope>
    <source>
        <tissue evidence="1">Shoot tissue taken approximately 20 cm above the soil surface</tissue>
    </source>
</reference>
<proteinExistence type="predicted"/>
<evidence type="ECO:0000313" key="1">
    <source>
        <dbReference type="EMBL" id="JAD61520.1"/>
    </source>
</evidence>
<dbReference type="EMBL" id="GBRH01236375">
    <property type="protein sequence ID" value="JAD61520.1"/>
    <property type="molecule type" value="Transcribed_RNA"/>
</dbReference>
<protein>
    <submittedName>
        <fullName evidence="1">Uncharacterized protein</fullName>
    </submittedName>
</protein>
<name>A0A0A9BJX3_ARUDO</name>
<organism evidence="1">
    <name type="scientific">Arundo donax</name>
    <name type="common">Giant reed</name>
    <name type="synonym">Donax arundinaceus</name>
    <dbReference type="NCBI Taxonomy" id="35708"/>
    <lineage>
        <taxon>Eukaryota</taxon>
        <taxon>Viridiplantae</taxon>
        <taxon>Streptophyta</taxon>
        <taxon>Embryophyta</taxon>
        <taxon>Tracheophyta</taxon>
        <taxon>Spermatophyta</taxon>
        <taxon>Magnoliopsida</taxon>
        <taxon>Liliopsida</taxon>
        <taxon>Poales</taxon>
        <taxon>Poaceae</taxon>
        <taxon>PACMAD clade</taxon>
        <taxon>Arundinoideae</taxon>
        <taxon>Arundineae</taxon>
        <taxon>Arundo</taxon>
    </lineage>
</organism>
<dbReference type="AlphaFoldDB" id="A0A0A9BJX3"/>